<keyword evidence="1" id="KW-0472">Membrane</keyword>
<dbReference type="InterPro" id="IPR056704">
    <property type="entry name" value="DUF7802"/>
</dbReference>
<feature type="transmembrane region" description="Helical" evidence="1">
    <location>
        <begin position="181"/>
        <end position="201"/>
    </location>
</feature>
<sequence>MAESTADLFHSGLKLQKIAHNGVMNWFMKLHPIKTLWNLQPTYILAQTSFIIGGVTTLIHAFLTGGRWPYLWIATVLHGILIETICYILPDVDNFWHSTTPVMFLGGRLPLHIILLYPSFYCQATFAVTKMNLPQRIFPFAVGLFVVLIDLPYDIMSVKFVHWTWHDTDPNIYDRHYWVPWNSYFFHATFSAGFTFWFNYSCDQSQSAKKNLQNRRGVITELKSVMCAVLLGTPTGILFFVLIYHPLHDVLKIHSEVTFFTLFSVFAMIVCTNMMASGLRTPIRTEEKDYTKILIPHLLIHYGLFYGCGIFGSPEKEVSIGLHEPVGPCNEYTSVQTVLGMVLKKRKYLCIEDYDEAYFDFHCVPGGPPSERAIWYGICGTPFENRAEYIVIFSVITMIAGSTFYTLHKGSTKKLDTRQKKKA</sequence>
<feature type="transmembrane region" description="Helical" evidence="1">
    <location>
        <begin position="389"/>
        <end position="408"/>
    </location>
</feature>
<keyword evidence="1" id="KW-1133">Transmembrane helix</keyword>
<feature type="transmembrane region" description="Helical" evidence="1">
    <location>
        <begin position="293"/>
        <end position="312"/>
    </location>
</feature>
<feature type="transmembrane region" description="Helical" evidence="1">
    <location>
        <begin position="44"/>
        <end position="63"/>
    </location>
</feature>
<dbReference type="EMBL" id="OU963863">
    <property type="protein sequence ID" value="CAH0385600.1"/>
    <property type="molecule type" value="Genomic_DNA"/>
</dbReference>
<evidence type="ECO:0000313" key="3">
    <source>
        <dbReference type="EMBL" id="CAH0385600.1"/>
    </source>
</evidence>
<feature type="transmembrane region" description="Helical" evidence="1">
    <location>
        <begin position="140"/>
        <end position="161"/>
    </location>
</feature>
<keyword evidence="1" id="KW-0812">Transmembrane</keyword>
<feature type="transmembrane region" description="Helical" evidence="1">
    <location>
        <begin position="110"/>
        <end position="128"/>
    </location>
</feature>
<dbReference type="OrthoDB" id="188749at2759"/>
<proteinExistence type="predicted"/>
<feature type="transmembrane region" description="Helical" evidence="1">
    <location>
        <begin position="257"/>
        <end position="281"/>
    </location>
</feature>
<evidence type="ECO:0000259" key="2">
    <source>
        <dbReference type="Pfam" id="PF25085"/>
    </source>
</evidence>
<dbReference type="AlphaFoldDB" id="A0A9P0A728"/>
<name>A0A9P0A728_BEMTA</name>
<evidence type="ECO:0000256" key="1">
    <source>
        <dbReference type="SAM" id="Phobius"/>
    </source>
</evidence>
<feature type="domain" description="DUF7802" evidence="2">
    <location>
        <begin position="23"/>
        <end position="407"/>
    </location>
</feature>
<accession>A0A9P0A728</accession>
<dbReference type="Proteomes" id="UP001152759">
    <property type="component" value="Chromosome 2"/>
</dbReference>
<dbReference type="PANTHER" id="PTHR35982">
    <property type="entry name" value="AGAP005361-PA"/>
    <property type="match status" value="1"/>
</dbReference>
<protein>
    <recommendedName>
        <fullName evidence="2">DUF7802 domain-containing protein</fullName>
    </recommendedName>
</protein>
<feature type="transmembrane region" description="Helical" evidence="1">
    <location>
        <begin position="222"/>
        <end position="245"/>
    </location>
</feature>
<reference evidence="3" key="1">
    <citation type="submission" date="2021-12" db="EMBL/GenBank/DDBJ databases">
        <authorList>
            <person name="King R."/>
        </authorList>
    </citation>
    <scope>NUCLEOTIDE SEQUENCE</scope>
</reference>
<evidence type="ECO:0000313" key="4">
    <source>
        <dbReference type="Proteomes" id="UP001152759"/>
    </source>
</evidence>
<organism evidence="3 4">
    <name type="scientific">Bemisia tabaci</name>
    <name type="common">Sweetpotato whitefly</name>
    <name type="synonym">Aleurodes tabaci</name>
    <dbReference type="NCBI Taxonomy" id="7038"/>
    <lineage>
        <taxon>Eukaryota</taxon>
        <taxon>Metazoa</taxon>
        <taxon>Ecdysozoa</taxon>
        <taxon>Arthropoda</taxon>
        <taxon>Hexapoda</taxon>
        <taxon>Insecta</taxon>
        <taxon>Pterygota</taxon>
        <taxon>Neoptera</taxon>
        <taxon>Paraneoptera</taxon>
        <taxon>Hemiptera</taxon>
        <taxon>Sternorrhyncha</taxon>
        <taxon>Aleyrodoidea</taxon>
        <taxon>Aleyrodidae</taxon>
        <taxon>Aleyrodinae</taxon>
        <taxon>Bemisia</taxon>
    </lineage>
</organism>
<dbReference type="Pfam" id="PF25085">
    <property type="entry name" value="DUF7802"/>
    <property type="match status" value="1"/>
</dbReference>
<gene>
    <name evidence="3" type="ORF">BEMITA_LOCUS4814</name>
</gene>
<feature type="transmembrane region" description="Helical" evidence="1">
    <location>
        <begin position="70"/>
        <end position="90"/>
    </location>
</feature>
<dbReference type="PANTHER" id="PTHR35982:SF1">
    <property type="entry name" value="SPIROCYCLASE, AVEC FAMILY"/>
    <property type="match status" value="1"/>
</dbReference>
<dbReference type="KEGG" id="btab:109039627"/>
<keyword evidence="4" id="KW-1185">Reference proteome</keyword>